<dbReference type="SMART" id="SM00220">
    <property type="entry name" value="S_TKc"/>
    <property type="match status" value="1"/>
</dbReference>
<dbReference type="SUPFAM" id="SSF56112">
    <property type="entry name" value="Protein kinase-like (PK-like)"/>
    <property type="match status" value="1"/>
</dbReference>
<sequence>DLKPDNLAVSANGKLTLLDFGIARAKDDNEPLTKGPGNEHYRAIETISFGESEVKIYNEKADMWPIGAILSDMITNRILFEPGPSEGHLHKNPILKAITICGPIPEIVIREEVDYEPSKNYLRDKSSTAVRINFIDHFLETGRPWLRDEIVRKREALANFIDRTLKFDHRQRMSVDEALAHPFLGDVREPAREVTASHSISDYGEHQVEEWKQLIWDVIKETPVRLK</sequence>
<name>A0AAN5CJ48_9BILA</name>
<dbReference type="GO" id="GO:0005524">
    <property type="term" value="F:ATP binding"/>
    <property type="evidence" value="ECO:0007669"/>
    <property type="project" value="UniProtKB-KW"/>
</dbReference>
<dbReference type="InterPro" id="IPR011009">
    <property type="entry name" value="Kinase-like_dom_sf"/>
</dbReference>
<dbReference type="InterPro" id="IPR000719">
    <property type="entry name" value="Prot_kinase_dom"/>
</dbReference>
<dbReference type="AlphaFoldDB" id="A0AAN5CJ48"/>
<comment type="caution">
    <text evidence="4">The sequence shown here is derived from an EMBL/GenBank/DDBJ whole genome shotgun (WGS) entry which is preliminary data.</text>
</comment>
<accession>A0AAN5CJ48</accession>
<reference evidence="5" key="1">
    <citation type="submission" date="2022-10" db="EMBL/GenBank/DDBJ databases">
        <title>Genome assembly of Pristionchus species.</title>
        <authorList>
            <person name="Yoshida K."/>
            <person name="Sommer R.J."/>
        </authorList>
    </citation>
    <scope>NUCLEOTIDE SEQUENCE [LARGE SCALE GENOMIC DNA]</scope>
    <source>
        <strain evidence="5">RS5460</strain>
    </source>
</reference>
<evidence type="ECO:0000256" key="2">
    <source>
        <dbReference type="ARBA" id="ARBA00022840"/>
    </source>
</evidence>
<dbReference type="PROSITE" id="PS50011">
    <property type="entry name" value="PROTEIN_KINASE_DOM"/>
    <property type="match status" value="1"/>
</dbReference>
<evidence type="ECO:0000256" key="1">
    <source>
        <dbReference type="ARBA" id="ARBA00022741"/>
    </source>
</evidence>
<keyword evidence="2" id="KW-0067">ATP-binding</keyword>
<gene>
    <name evidence="4" type="ORF">PMAYCL1PPCAC_15575</name>
</gene>
<evidence type="ECO:0000313" key="4">
    <source>
        <dbReference type="EMBL" id="GMR45380.1"/>
    </source>
</evidence>
<protein>
    <recommendedName>
        <fullName evidence="3">Protein kinase domain-containing protein</fullName>
    </recommendedName>
</protein>
<dbReference type="GO" id="GO:0004672">
    <property type="term" value="F:protein kinase activity"/>
    <property type="evidence" value="ECO:0007669"/>
    <property type="project" value="InterPro"/>
</dbReference>
<keyword evidence="5" id="KW-1185">Reference proteome</keyword>
<feature type="domain" description="Protein kinase" evidence="3">
    <location>
        <begin position="1"/>
        <end position="184"/>
    </location>
</feature>
<dbReference type="Proteomes" id="UP001328107">
    <property type="component" value="Unassembled WGS sequence"/>
</dbReference>
<organism evidence="4 5">
    <name type="scientific">Pristionchus mayeri</name>
    <dbReference type="NCBI Taxonomy" id="1317129"/>
    <lineage>
        <taxon>Eukaryota</taxon>
        <taxon>Metazoa</taxon>
        <taxon>Ecdysozoa</taxon>
        <taxon>Nematoda</taxon>
        <taxon>Chromadorea</taxon>
        <taxon>Rhabditida</taxon>
        <taxon>Rhabditina</taxon>
        <taxon>Diplogasteromorpha</taxon>
        <taxon>Diplogasteroidea</taxon>
        <taxon>Neodiplogasteridae</taxon>
        <taxon>Pristionchus</taxon>
    </lineage>
</organism>
<proteinExistence type="predicted"/>
<dbReference type="PANTHER" id="PTHR24055">
    <property type="entry name" value="MITOGEN-ACTIVATED PROTEIN KINASE"/>
    <property type="match status" value="1"/>
</dbReference>
<evidence type="ECO:0000259" key="3">
    <source>
        <dbReference type="PROSITE" id="PS50011"/>
    </source>
</evidence>
<feature type="non-terminal residue" evidence="4">
    <location>
        <position position="1"/>
    </location>
</feature>
<keyword evidence="1" id="KW-0547">Nucleotide-binding</keyword>
<dbReference type="Gene3D" id="1.10.510.10">
    <property type="entry name" value="Transferase(Phosphotransferase) domain 1"/>
    <property type="match status" value="1"/>
</dbReference>
<dbReference type="InterPro" id="IPR050117">
    <property type="entry name" value="MAPK"/>
</dbReference>
<evidence type="ECO:0000313" key="5">
    <source>
        <dbReference type="Proteomes" id="UP001328107"/>
    </source>
</evidence>
<dbReference type="Pfam" id="PF00069">
    <property type="entry name" value="Pkinase"/>
    <property type="match status" value="1"/>
</dbReference>
<dbReference type="EMBL" id="BTRK01000004">
    <property type="protein sequence ID" value="GMR45380.1"/>
    <property type="molecule type" value="Genomic_DNA"/>
</dbReference>